<comment type="caution">
    <text evidence="1">The sequence shown here is derived from an EMBL/GenBank/DDBJ whole genome shotgun (WGS) entry which is preliminary data.</text>
</comment>
<evidence type="ECO:0000313" key="2">
    <source>
        <dbReference type="Proteomes" id="UP001359485"/>
    </source>
</evidence>
<proteinExistence type="predicted"/>
<dbReference type="EMBL" id="JAWJWF010000047">
    <property type="protein sequence ID" value="KAK6621501.1"/>
    <property type="molecule type" value="Genomic_DNA"/>
</dbReference>
<sequence>MARHRPAALEKIFRNSEDPVINQVEAQFGNCLALYEELDEFCLVVRLWPRENHPEENRQTAVLENHR</sequence>
<organism evidence="1 2">
    <name type="scientific">Polyplax serrata</name>
    <name type="common">Common mouse louse</name>
    <dbReference type="NCBI Taxonomy" id="468196"/>
    <lineage>
        <taxon>Eukaryota</taxon>
        <taxon>Metazoa</taxon>
        <taxon>Ecdysozoa</taxon>
        <taxon>Arthropoda</taxon>
        <taxon>Hexapoda</taxon>
        <taxon>Insecta</taxon>
        <taxon>Pterygota</taxon>
        <taxon>Neoptera</taxon>
        <taxon>Paraneoptera</taxon>
        <taxon>Psocodea</taxon>
        <taxon>Troctomorpha</taxon>
        <taxon>Phthiraptera</taxon>
        <taxon>Anoplura</taxon>
        <taxon>Polyplacidae</taxon>
        <taxon>Polyplax</taxon>
    </lineage>
</organism>
<reference evidence="1 2" key="1">
    <citation type="submission" date="2023-09" db="EMBL/GenBank/DDBJ databases">
        <title>Genomes of two closely related lineages of the louse Polyplax serrata with different host specificities.</title>
        <authorList>
            <person name="Martinu J."/>
            <person name="Tarabai H."/>
            <person name="Stefka J."/>
            <person name="Hypsa V."/>
        </authorList>
    </citation>
    <scope>NUCLEOTIDE SEQUENCE [LARGE SCALE GENOMIC DNA]</scope>
    <source>
        <strain evidence="1">98ZLc_SE</strain>
    </source>
</reference>
<protein>
    <submittedName>
        <fullName evidence="1">Uncharacterized protein</fullName>
    </submittedName>
</protein>
<keyword evidence="2" id="KW-1185">Reference proteome</keyword>
<accession>A0ABR1AJQ0</accession>
<dbReference type="Proteomes" id="UP001359485">
    <property type="component" value="Unassembled WGS sequence"/>
</dbReference>
<evidence type="ECO:0000313" key="1">
    <source>
        <dbReference type="EMBL" id="KAK6621501.1"/>
    </source>
</evidence>
<name>A0ABR1AJQ0_POLSC</name>
<gene>
    <name evidence="1" type="ORF">RUM44_001308</name>
</gene>